<dbReference type="AlphaFoldDB" id="A0A9E7JT84"/>
<accession>A0A9E7JT84</accession>
<evidence type="ECO:0000313" key="3">
    <source>
        <dbReference type="Proteomes" id="UP001055439"/>
    </source>
</evidence>
<feature type="compositionally biased region" description="Polar residues" evidence="1">
    <location>
        <begin position="12"/>
        <end position="26"/>
    </location>
</feature>
<name>A0A9E7JT84_9LILI</name>
<proteinExistence type="predicted"/>
<protein>
    <submittedName>
        <fullName evidence="2">Uncharacterized protein</fullName>
    </submittedName>
</protein>
<evidence type="ECO:0000313" key="2">
    <source>
        <dbReference type="EMBL" id="URD91754.1"/>
    </source>
</evidence>
<dbReference type="Proteomes" id="UP001055439">
    <property type="component" value="Chromosome 3"/>
</dbReference>
<feature type="region of interest" description="Disordered" evidence="1">
    <location>
        <begin position="1"/>
        <end position="26"/>
    </location>
</feature>
<sequence length="105" mass="11121">MPTREGGGVLQAQRNSAAHGSCTPSEAASVGVIPSDLPVAIFVGVVEGEGREAEEVPPNPREKGERHTMWAWDVRRAHVSPQLCSNIQQSCLASRMLMPVTSSAG</sequence>
<keyword evidence="3" id="KW-1185">Reference proteome</keyword>
<organism evidence="2 3">
    <name type="scientific">Musa troglodytarum</name>
    <name type="common">fe'i banana</name>
    <dbReference type="NCBI Taxonomy" id="320322"/>
    <lineage>
        <taxon>Eukaryota</taxon>
        <taxon>Viridiplantae</taxon>
        <taxon>Streptophyta</taxon>
        <taxon>Embryophyta</taxon>
        <taxon>Tracheophyta</taxon>
        <taxon>Spermatophyta</taxon>
        <taxon>Magnoliopsida</taxon>
        <taxon>Liliopsida</taxon>
        <taxon>Zingiberales</taxon>
        <taxon>Musaceae</taxon>
        <taxon>Musa</taxon>
    </lineage>
</organism>
<gene>
    <name evidence="2" type="ORF">MUK42_34727</name>
</gene>
<evidence type="ECO:0000256" key="1">
    <source>
        <dbReference type="SAM" id="MobiDB-lite"/>
    </source>
</evidence>
<reference evidence="2" key="1">
    <citation type="submission" date="2022-05" db="EMBL/GenBank/DDBJ databases">
        <title>The Musa troglodytarum L. genome provides insights into the mechanism of non-climacteric behaviour and enrichment of carotenoids.</title>
        <authorList>
            <person name="Wang J."/>
        </authorList>
    </citation>
    <scope>NUCLEOTIDE SEQUENCE</scope>
    <source>
        <tissue evidence="2">Leaf</tissue>
    </source>
</reference>
<dbReference type="EMBL" id="CP097505">
    <property type="protein sequence ID" value="URD91754.1"/>
    <property type="molecule type" value="Genomic_DNA"/>
</dbReference>